<dbReference type="EMBL" id="GEZM01037664">
    <property type="protein sequence ID" value="JAV81997.1"/>
    <property type="molecule type" value="Transcribed_RNA"/>
</dbReference>
<evidence type="ECO:0000313" key="2">
    <source>
        <dbReference type="EMBL" id="JAV81997.1"/>
    </source>
</evidence>
<evidence type="ECO:0000256" key="1">
    <source>
        <dbReference type="SAM" id="SignalP"/>
    </source>
</evidence>
<name>A0A1Y1MFB0_PHOPY</name>
<accession>A0A1Y1MFB0</accession>
<organism evidence="2">
    <name type="scientific">Photinus pyralis</name>
    <name type="common">Common eastern firefly</name>
    <name type="synonym">Lampyris pyralis</name>
    <dbReference type="NCBI Taxonomy" id="7054"/>
    <lineage>
        <taxon>Eukaryota</taxon>
        <taxon>Metazoa</taxon>
        <taxon>Ecdysozoa</taxon>
        <taxon>Arthropoda</taxon>
        <taxon>Hexapoda</taxon>
        <taxon>Insecta</taxon>
        <taxon>Pterygota</taxon>
        <taxon>Neoptera</taxon>
        <taxon>Endopterygota</taxon>
        <taxon>Coleoptera</taxon>
        <taxon>Polyphaga</taxon>
        <taxon>Elateriformia</taxon>
        <taxon>Elateroidea</taxon>
        <taxon>Lampyridae</taxon>
        <taxon>Lampyrinae</taxon>
        <taxon>Photinus</taxon>
    </lineage>
</organism>
<dbReference type="AlphaFoldDB" id="A0A1Y1MFB0"/>
<feature type="signal peptide" evidence="1">
    <location>
        <begin position="1"/>
        <end position="20"/>
    </location>
</feature>
<protein>
    <submittedName>
        <fullName evidence="2">Uncharacterized protein</fullName>
    </submittedName>
</protein>
<reference evidence="2" key="1">
    <citation type="journal article" date="2016" name="Sci. Rep.">
        <title>Molecular characterization of firefly nuptial gifts: a multi-omics approach sheds light on postcopulatory sexual selection.</title>
        <authorList>
            <person name="Al-Wathiqui N."/>
            <person name="Fallon T.R."/>
            <person name="South A."/>
            <person name="Weng J.K."/>
            <person name="Lewis S.M."/>
        </authorList>
    </citation>
    <scope>NUCLEOTIDE SEQUENCE</scope>
</reference>
<proteinExistence type="predicted"/>
<feature type="chain" id="PRO_5012304964" evidence="1">
    <location>
        <begin position="21"/>
        <end position="103"/>
    </location>
</feature>
<sequence>MYRVLFTLLITSHLLMGTFAQLINTDPLHGLGRSLPDFVPIESYHDTASFMGPYIYEFDDLKQNNNKLHCNCPVRDKNSQRMQQRQFWGPVLGDLLGGATRGK</sequence>
<keyword evidence="1" id="KW-0732">Signal</keyword>